<dbReference type="AlphaFoldDB" id="A0A221MBU0"/>
<evidence type="ECO:0000256" key="2">
    <source>
        <dbReference type="ARBA" id="ARBA00022679"/>
    </source>
</evidence>
<accession>A0A221MBU0</accession>
<proteinExistence type="predicted"/>
<evidence type="ECO:0000313" key="5">
    <source>
        <dbReference type="EMBL" id="ASN05111.1"/>
    </source>
</evidence>
<keyword evidence="2" id="KW-0808">Transferase</keyword>
<keyword evidence="6" id="KW-1185">Reference proteome</keyword>
<keyword evidence="1" id="KW-0597">Phosphoprotein</keyword>
<dbReference type="Proteomes" id="UP000204391">
    <property type="component" value="Chromosome"/>
</dbReference>
<dbReference type="Gene3D" id="3.30.565.30">
    <property type="entry name" value="Sporulation initiation phosphotransferase B (SpoOB), C-terminal domain"/>
    <property type="match status" value="1"/>
</dbReference>
<evidence type="ECO:0000256" key="1">
    <source>
        <dbReference type="ARBA" id="ARBA00022553"/>
    </source>
</evidence>
<dbReference type="RefSeq" id="WP_089531961.1">
    <property type="nucleotide sequence ID" value="NZ_CP022437.1"/>
</dbReference>
<dbReference type="Pfam" id="PF14689">
    <property type="entry name" value="SPOB_a"/>
    <property type="match status" value="1"/>
</dbReference>
<name>A0A221MBU0_9BACI</name>
<dbReference type="OrthoDB" id="2375606at2"/>
<protein>
    <recommendedName>
        <fullName evidence="4">SpoOB alpha-helical domain-containing protein</fullName>
    </recommendedName>
</protein>
<keyword evidence="3" id="KW-0418">Kinase</keyword>
<dbReference type="InterPro" id="IPR037100">
    <property type="entry name" value="Spo0B_C_sf"/>
</dbReference>
<reference evidence="5 6" key="1">
    <citation type="journal article" date="2003" name="Int. J. Syst. Evol. Microbiol.">
        <title>Virgibacillus carmonensis sp. nov., Virgibacillus necropolis sp. nov. and Virgibacillus picturae sp. nov., three novel species isolated from deteriorated mural paintings, transfer of the species of the genus salibacillus to Virgibacillus, as Virgibacillus marismortui comb. nov. and Virgibacillus salexigens comb. nov., and emended description of the genus Virgibacillus.</title>
        <authorList>
            <person name="Heyrman J."/>
            <person name="Logan N.A."/>
            <person name="Busse H.J."/>
            <person name="Balcaen A."/>
            <person name="Lebbe L."/>
            <person name="Rodriguez-Diaz M."/>
            <person name="Swings J."/>
            <person name="De Vos P."/>
        </authorList>
    </citation>
    <scope>NUCLEOTIDE SEQUENCE [LARGE SCALE GENOMIC DNA]</scope>
    <source>
        <strain evidence="5 6">LMG 19488</strain>
    </source>
</reference>
<dbReference type="EMBL" id="CP022437">
    <property type="protein sequence ID" value="ASN05111.1"/>
    <property type="molecule type" value="Genomic_DNA"/>
</dbReference>
<feature type="domain" description="SpoOB alpha-helical" evidence="4">
    <location>
        <begin position="4"/>
        <end position="56"/>
    </location>
</feature>
<dbReference type="Gene3D" id="1.10.287.130">
    <property type="match status" value="1"/>
</dbReference>
<dbReference type="InterPro" id="IPR039506">
    <property type="entry name" value="SPOB_a"/>
</dbReference>
<evidence type="ECO:0000313" key="6">
    <source>
        <dbReference type="Proteomes" id="UP000204391"/>
    </source>
</evidence>
<dbReference type="SUPFAM" id="SSF55890">
    <property type="entry name" value="Sporulation response regulatory protein Spo0B"/>
    <property type="match status" value="1"/>
</dbReference>
<evidence type="ECO:0000256" key="3">
    <source>
        <dbReference type="ARBA" id="ARBA00022777"/>
    </source>
</evidence>
<dbReference type="KEGG" id="vne:CFK40_08845"/>
<sequence length="179" mass="21125">MEEKKVMDLLRYYRHDIMNDLQIVHAYTSMGKLEKVEEKLATYMAHFDEERKLMNLNAPNLALWLIPFNSIHPNFRFTYAICIEKVDLSDIDDKLTTDCQYCISRLQEVTNDNELYEGEVVLEYLTQTKQVQVKLTLNGSFSDIVSKKISIENENITLQKSEYHVTYTITIQWNRKGEE</sequence>
<dbReference type="InterPro" id="IPR016120">
    <property type="entry name" value="Sig_transdc_His_kin_SpoOB"/>
</dbReference>
<evidence type="ECO:0000259" key="4">
    <source>
        <dbReference type="Pfam" id="PF14689"/>
    </source>
</evidence>
<dbReference type="GO" id="GO:0000155">
    <property type="term" value="F:phosphorelay sensor kinase activity"/>
    <property type="evidence" value="ECO:0007669"/>
    <property type="project" value="InterPro"/>
</dbReference>
<organism evidence="5 6">
    <name type="scientific">Virgibacillus necropolis</name>
    <dbReference type="NCBI Taxonomy" id="163877"/>
    <lineage>
        <taxon>Bacteria</taxon>
        <taxon>Bacillati</taxon>
        <taxon>Bacillota</taxon>
        <taxon>Bacilli</taxon>
        <taxon>Bacillales</taxon>
        <taxon>Bacillaceae</taxon>
        <taxon>Virgibacillus</taxon>
    </lineage>
</organism>
<gene>
    <name evidence="5" type="ORF">CFK40_08845</name>
</gene>